<dbReference type="Proteomes" id="UP001174209">
    <property type="component" value="Unassembled WGS sequence"/>
</dbReference>
<accession>A0ABT8K1D0</accession>
<proteinExistence type="predicted"/>
<feature type="region of interest" description="Disordered" evidence="1">
    <location>
        <begin position="69"/>
        <end position="93"/>
    </location>
</feature>
<gene>
    <name evidence="2" type="ORF">P5G52_05895</name>
</gene>
<name>A0ABT8K1D0_9MICC</name>
<evidence type="ECO:0000313" key="2">
    <source>
        <dbReference type="EMBL" id="MDN4610397.1"/>
    </source>
</evidence>
<protein>
    <submittedName>
        <fullName evidence="2">Uncharacterized protein</fullName>
    </submittedName>
</protein>
<organism evidence="2 3">
    <name type="scientific">Arthrobacter burdickii</name>
    <dbReference type="NCBI Taxonomy" id="3035920"/>
    <lineage>
        <taxon>Bacteria</taxon>
        <taxon>Bacillati</taxon>
        <taxon>Actinomycetota</taxon>
        <taxon>Actinomycetes</taxon>
        <taxon>Micrococcales</taxon>
        <taxon>Micrococcaceae</taxon>
        <taxon>Arthrobacter</taxon>
    </lineage>
</organism>
<keyword evidence="3" id="KW-1185">Reference proteome</keyword>
<feature type="compositionally biased region" description="Basic and acidic residues" evidence="1">
    <location>
        <begin position="82"/>
        <end position="93"/>
    </location>
</feature>
<comment type="caution">
    <text evidence="2">The sequence shown here is derived from an EMBL/GenBank/DDBJ whole genome shotgun (WGS) entry which is preliminary data.</text>
</comment>
<reference evidence="2" key="1">
    <citation type="submission" date="2023-06" db="EMBL/GenBank/DDBJ databases">
        <title>MT1 and MT2 Draft Genomes of Novel Species.</title>
        <authorList>
            <person name="Venkateswaran K."/>
        </authorList>
    </citation>
    <scope>NUCLEOTIDE SEQUENCE</scope>
    <source>
        <strain evidence="2">IIF3SC-B10</strain>
    </source>
</reference>
<evidence type="ECO:0000313" key="3">
    <source>
        <dbReference type="Proteomes" id="UP001174209"/>
    </source>
</evidence>
<dbReference type="EMBL" id="JAROCG010000001">
    <property type="protein sequence ID" value="MDN4610397.1"/>
    <property type="molecule type" value="Genomic_DNA"/>
</dbReference>
<evidence type="ECO:0000256" key="1">
    <source>
        <dbReference type="SAM" id="MobiDB-lite"/>
    </source>
</evidence>
<dbReference type="RefSeq" id="WP_301225535.1">
    <property type="nucleotide sequence ID" value="NZ_JAROCG010000001.1"/>
</dbReference>
<sequence>MTSISIIWPRLDPTVQEWLLQNPGCVVLPRTMANRVATGMDEELPVDEHGEHWFTPEDMTFLKARRRALDADGSTAPTGAEARPDVREEALRR</sequence>